<dbReference type="Proteomes" id="UP000054995">
    <property type="component" value="Unassembled WGS sequence"/>
</dbReference>
<reference evidence="1 2" key="1">
    <citation type="submission" date="2015-01" db="EMBL/GenBank/DDBJ databases">
        <title>Evolution of Trichinella species and genotypes.</title>
        <authorList>
            <person name="Korhonen P.K."/>
            <person name="Edoardo P."/>
            <person name="Giuseppe L.R."/>
            <person name="Gasser R.B."/>
        </authorList>
    </citation>
    <scope>NUCLEOTIDE SEQUENCE [LARGE SCALE GENOMIC DNA]</scope>
    <source>
        <strain evidence="1">ISS470</strain>
    </source>
</reference>
<protein>
    <submittedName>
        <fullName evidence="1">Uncharacterized protein</fullName>
    </submittedName>
</protein>
<dbReference type="OrthoDB" id="10505037at2759"/>
<evidence type="ECO:0000313" key="2">
    <source>
        <dbReference type="Proteomes" id="UP000054995"/>
    </source>
</evidence>
<dbReference type="AlphaFoldDB" id="A0A0V1G5Z1"/>
<accession>A0A0V1G5Z1</accession>
<organism evidence="1 2">
    <name type="scientific">Trichinella pseudospiralis</name>
    <name type="common">Parasitic roundworm</name>
    <dbReference type="NCBI Taxonomy" id="6337"/>
    <lineage>
        <taxon>Eukaryota</taxon>
        <taxon>Metazoa</taxon>
        <taxon>Ecdysozoa</taxon>
        <taxon>Nematoda</taxon>
        <taxon>Enoplea</taxon>
        <taxon>Dorylaimia</taxon>
        <taxon>Trichinellida</taxon>
        <taxon>Trichinellidae</taxon>
        <taxon>Trichinella</taxon>
    </lineage>
</organism>
<gene>
    <name evidence="1" type="ORF">T4D_4966</name>
</gene>
<comment type="caution">
    <text evidence="1">The sequence shown here is derived from an EMBL/GenBank/DDBJ whole genome shotgun (WGS) entry which is preliminary data.</text>
</comment>
<keyword evidence="2" id="KW-1185">Reference proteome</keyword>
<sequence length="153" mass="17201">MTFISMASLKPICKVYNLVPVTAEEKRCRFEQYEMVVMGFISVNQFRRRRQSVCSLISRSTLSSNVLIKRIIASRPPGRRFRLPSSLKLCRCALISLLFMSSGNVVRGRQASKQASSQACVCRSQSGAVLSSSVLLFYTFLNKAINIEADEYT</sequence>
<proteinExistence type="predicted"/>
<evidence type="ECO:0000313" key="1">
    <source>
        <dbReference type="EMBL" id="KRY93585.1"/>
    </source>
</evidence>
<dbReference type="EMBL" id="JYDT01000002">
    <property type="protein sequence ID" value="KRY93585.1"/>
    <property type="molecule type" value="Genomic_DNA"/>
</dbReference>
<name>A0A0V1G5Z1_TRIPS</name>